<comment type="similarity">
    <text evidence="1">Belongs to the UPF0749 family.</text>
</comment>
<sequence length="241" mass="27403">MKSNEANIFVFIASVIIGILISMNISFTKGSTNKRVILSAKQYQDAYNYKNRLQSQISDLSEQYSENYDKLKKYEDNEQNKTQVVSEINQELNKNNIELGKVAVEGQGIKIFLNDAAMEDGLDAFQYQMRLVHNTDVIQVINDLKNAGAEAISINGHRMVDVSEVYCSGPFLRVNGVKIASPFSIYAIGNKDVLYNYMMSNENYLKILMTRKIVVKVTKEKSITIPAYNGDYKVEFMKDKE</sequence>
<keyword evidence="2" id="KW-0175">Coiled coil</keyword>
<dbReference type="Proteomes" id="UP001565220">
    <property type="component" value="Unassembled WGS sequence"/>
</dbReference>
<keyword evidence="5" id="KW-1185">Reference proteome</keyword>
<proteinExistence type="inferred from homology"/>
<evidence type="ECO:0000313" key="5">
    <source>
        <dbReference type="Proteomes" id="UP001565220"/>
    </source>
</evidence>
<evidence type="ECO:0000256" key="1">
    <source>
        <dbReference type="ARBA" id="ARBA00009108"/>
    </source>
</evidence>
<evidence type="ECO:0000256" key="2">
    <source>
        <dbReference type="SAM" id="Coils"/>
    </source>
</evidence>
<feature type="transmembrane region" description="Helical" evidence="3">
    <location>
        <begin position="6"/>
        <end position="27"/>
    </location>
</feature>
<dbReference type="RefSeq" id="WP_294181368.1">
    <property type="nucleotide sequence ID" value="NZ_JBGFFE010000001.1"/>
</dbReference>
<dbReference type="PANTHER" id="PTHR37313">
    <property type="entry name" value="UPF0749 PROTEIN RV1825"/>
    <property type="match status" value="1"/>
</dbReference>
<evidence type="ECO:0000256" key="3">
    <source>
        <dbReference type="SAM" id="Phobius"/>
    </source>
</evidence>
<keyword evidence="3" id="KW-0472">Membrane</keyword>
<dbReference type="PANTHER" id="PTHR37313:SF2">
    <property type="entry name" value="UPF0749 PROTEIN YLXX"/>
    <property type="match status" value="1"/>
</dbReference>
<dbReference type="EMBL" id="JBGFFE010000001">
    <property type="protein sequence ID" value="MEY8762317.1"/>
    <property type="molecule type" value="Genomic_DNA"/>
</dbReference>
<organism evidence="4 5">
    <name type="scientific">Clostridium lapidicellarium</name>
    <dbReference type="NCBI Taxonomy" id="3240931"/>
    <lineage>
        <taxon>Bacteria</taxon>
        <taxon>Bacillati</taxon>
        <taxon>Bacillota</taxon>
        <taxon>Clostridia</taxon>
        <taxon>Eubacteriales</taxon>
        <taxon>Clostridiaceae</taxon>
        <taxon>Clostridium</taxon>
    </lineage>
</organism>
<keyword evidence="3" id="KW-0812">Transmembrane</keyword>
<reference evidence="4 5" key="1">
    <citation type="submission" date="2024-08" db="EMBL/GenBank/DDBJ databases">
        <title>Clostridium lapicellarii sp. nov., and Clostridium renhuaiense sp. nov., two species isolated from the mud in a fermentation cellar used for producing sauce-flavour Chinese liquors.</title>
        <authorList>
            <person name="Yang F."/>
            <person name="Wang H."/>
            <person name="Chen L.Q."/>
            <person name="Zhou N."/>
            <person name="Lu J.J."/>
            <person name="Pu X.X."/>
            <person name="Wan B."/>
            <person name="Wang L."/>
            <person name="Liu S.J."/>
        </authorList>
    </citation>
    <scope>NUCLEOTIDE SEQUENCE [LARGE SCALE GENOMIC DNA]</scope>
    <source>
        <strain evidence="4 5">MT-113</strain>
    </source>
</reference>
<accession>A0ABV4DUI9</accession>
<keyword evidence="3" id="KW-1133">Transmembrane helix</keyword>
<dbReference type="Pfam" id="PF05949">
    <property type="entry name" value="DUF881"/>
    <property type="match status" value="1"/>
</dbReference>
<comment type="caution">
    <text evidence="4">The sequence shown here is derived from an EMBL/GenBank/DDBJ whole genome shotgun (WGS) entry which is preliminary data.</text>
</comment>
<evidence type="ECO:0000313" key="4">
    <source>
        <dbReference type="EMBL" id="MEY8762317.1"/>
    </source>
</evidence>
<protein>
    <submittedName>
        <fullName evidence="4">DUF881 domain-containing protein</fullName>
    </submittedName>
</protein>
<dbReference type="InterPro" id="IPR010273">
    <property type="entry name" value="DUF881"/>
</dbReference>
<name>A0ABV4DUI9_9CLOT</name>
<dbReference type="Gene3D" id="3.30.70.1880">
    <property type="entry name" value="Protein of unknown function DUF881"/>
    <property type="match status" value="1"/>
</dbReference>
<feature type="coiled-coil region" evidence="2">
    <location>
        <begin position="57"/>
        <end position="91"/>
    </location>
</feature>
<gene>
    <name evidence="4" type="ORF">AB8S09_01460</name>
</gene>